<reference evidence="7 8" key="1">
    <citation type="submission" date="2020-02" db="EMBL/GenBank/DDBJ databases">
        <title>The whole genome sequence of CPCC 205119.</title>
        <authorList>
            <person name="Jiang Z."/>
        </authorList>
    </citation>
    <scope>NUCLEOTIDE SEQUENCE [LARGE SCALE GENOMIC DNA]</scope>
    <source>
        <strain evidence="7 8">CPCC 205119</strain>
    </source>
</reference>
<keyword evidence="8" id="KW-1185">Reference proteome</keyword>
<evidence type="ECO:0000256" key="5">
    <source>
        <dbReference type="ARBA" id="ARBA00023136"/>
    </source>
</evidence>
<keyword evidence="2" id="KW-1003">Cell membrane</keyword>
<evidence type="ECO:0000313" key="7">
    <source>
        <dbReference type="EMBL" id="NEL55555.1"/>
    </source>
</evidence>
<keyword evidence="7" id="KW-0969">Cilium</keyword>
<accession>A0A7K3WGD2</accession>
<evidence type="ECO:0000256" key="4">
    <source>
        <dbReference type="ARBA" id="ARBA00022989"/>
    </source>
</evidence>
<evidence type="ECO:0000313" key="8">
    <source>
        <dbReference type="Proteomes" id="UP000470470"/>
    </source>
</evidence>
<feature type="compositionally biased region" description="Acidic residues" evidence="6">
    <location>
        <begin position="94"/>
        <end position="105"/>
    </location>
</feature>
<keyword evidence="7" id="KW-0282">Flagellum</keyword>
<evidence type="ECO:0000256" key="1">
    <source>
        <dbReference type="ARBA" id="ARBA00004236"/>
    </source>
</evidence>
<keyword evidence="4" id="KW-1133">Transmembrane helix</keyword>
<feature type="region of interest" description="Disordered" evidence="6">
    <location>
        <begin position="81"/>
        <end position="126"/>
    </location>
</feature>
<name>A0A7K3WGD2_9ACTN</name>
<keyword evidence="5" id="KW-0472">Membrane</keyword>
<dbReference type="AlphaFoldDB" id="A0A7K3WGD2"/>
<sequence length="148" mass="15654">MIIRLVLSLAFVAGVLLMAARVAKKRGLGGGGSLIEVLASQRMGRSSNVSVLRIGERVLVVGATDQQITLLGEMDPDAVDEALASSRPARSGADDDPDDSDDYTDGDLLPAPRRTPARHSSGITAGSVLDRAAWGSMVSELRERTVRR</sequence>
<dbReference type="Proteomes" id="UP000470470">
    <property type="component" value="Unassembled WGS sequence"/>
</dbReference>
<dbReference type="EMBL" id="JAAGWK010000024">
    <property type="protein sequence ID" value="NEL55555.1"/>
    <property type="molecule type" value="Genomic_DNA"/>
</dbReference>
<keyword evidence="7" id="KW-0966">Cell projection</keyword>
<evidence type="ECO:0000256" key="2">
    <source>
        <dbReference type="ARBA" id="ARBA00022475"/>
    </source>
</evidence>
<evidence type="ECO:0000256" key="3">
    <source>
        <dbReference type="ARBA" id="ARBA00022692"/>
    </source>
</evidence>
<dbReference type="Pfam" id="PF04347">
    <property type="entry name" value="FliO"/>
    <property type="match status" value="1"/>
</dbReference>
<organism evidence="7 8">
    <name type="scientific">Goekera deserti</name>
    <dbReference type="NCBI Taxonomy" id="2497753"/>
    <lineage>
        <taxon>Bacteria</taxon>
        <taxon>Bacillati</taxon>
        <taxon>Actinomycetota</taxon>
        <taxon>Actinomycetes</taxon>
        <taxon>Geodermatophilales</taxon>
        <taxon>Geodermatophilaceae</taxon>
        <taxon>Goekera</taxon>
    </lineage>
</organism>
<keyword evidence="3" id="KW-0812">Transmembrane</keyword>
<comment type="caution">
    <text evidence="7">The sequence shown here is derived from an EMBL/GenBank/DDBJ whole genome shotgun (WGS) entry which is preliminary data.</text>
</comment>
<dbReference type="GO" id="GO:0044781">
    <property type="term" value="P:bacterial-type flagellum organization"/>
    <property type="evidence" value="ECO:0007669"/>
    <property type="project" value="InterPro"/>
</dbReference>
<protein>
    <submittedName>
        <fullName evidence="7">Flagellar biosynthetic protein FliO</fullName>
    </submittedName>
</protein>
<dbReference type="GO" id="GO:0016020">
    <property type="term" value="C:membrane"/>
    <property type="evidence" value="ECO:0007669"/>
    <property type="project" value="InterPro"/>
</dbReference>
<proteinExistence type="predicted"/>
<comment type="subcellular location">
    <subcellularLocation>
        <location evidence="1">Cell membrane</location>
    </subcellularLocation>
</comment>
<dbReference type="InterPro" id="IPR022781">
    <property type="entry name" value="Flagellar_biosynth_FliO"/>
</dbReference>
<gene>
    <name evidence="7" type="ORF">G1H19_16335</name>
</gene>
<evidence type="ECO:0000256" key="6">
    <source>
        <dbReference type="SAM" id="MobiDB-lite"/>
    </source>
</evidence>